<dbReference type="PROSITE" id="PS51030">
    <property type="entry name" value="NUCLEAR_REC_DBD_2"/>
    <property type="match status" value="1"/>
</dbReference>
<dbReference type="PROSITE" id="PS51843">
    <property type="entry name" value="NR_LBD"/>
    <property type="match status" value="1"/>
</dbReference>
<dbReference type="GO" id="GO:0008270">
    <property type="term" value="F:zinc ion binding"/>
    <property type="evidence" value="ECO:0007669"/>
    <property type="project" value="UniProtKB-KW"/>
</dbReference>
<keyword evidence="9" id="KW-0539">Nucleus</keyword>
<dbReference type="InterPro" id="IPR001628">
    <property type="entry name" value="Znf_hrmn_rcpt"/>
</dbReference>
<feature type="coiled-coil region" evidence="10">
    <location>
        <begin position="88"/>
        <end position="115"/>
    </location>
</feature>
<evidence type="ECO:0000259" key="12">
    <source>
        <dbReference type="PROSITE" id="PS51030"/>
    </source>
</evidence>
<keyword evidence="8" id="KW-0675">Receptor</keyword>
<evidence type="ECO:0000256" key="3">
    <source>
        <dbReference type="ARBA" id="ARBA00022771"/>
    </source>
</evidence>
<dbReference type="Gene3D" id="3.30.50.10">
    <property type="entry name" value="Erythroid Transcription Factor GATA-1, subunit A"/>
    <property type="match status" value="1"/>
</dbReference>
<feature type="compositionally biased region" description="Polar residues" evidence="11">
    <location>
        <begin position="889"/>
        <end position="908"/>
    </location>
</feature>
<dbReference type="AlphaFoldDB" id="A0A8B6EJ93"/>
<feature type="compositionally biased region" description="Polar residues" evidence="11">
    <location>
        <begin position="235"/>
        <end position="248"/>
    </location>
</feature>
<feature type="compositionally biased region" description="Basic and acidic residues" evidence="11">
    <location>
        <begin position="939"/>
        <end position="948"/>
    </location>
</feature>
<evidence type="ECO:0000313" key="14">
    <source>
        <dbReference type="EMBL" id="VDI35675.1"/>
    </source>
</evidence>
<dbReference type="GO" id="GO:0004879">
    <property type="term" value="F:nuclear receptor activity"/>
    <property type="evidence" value="ECO:0007669"/>
    <property type="project" value="TreeGrafter"/>
</dbReference>
<feature type="compositionally biased region" description="Pro residues" evidence="11">
    <location>
        <begin position="866"/>
        <end position="878"/>
    </location>
</feature>
<feature type="domain" description="Nuclear receptor" evidence="12">
    <location>
        <begin position="453"/>
        <end position="531"/>
    </location>
</feature>
<evidence type="ECO:0000259" key="13">
    <source>
        <dbReference type="PROSITE" id="PS51843"/>
    </source>
</evidence>
<keyword evidence="2" id="KW-0479">Metal-binding</keyword>
<feature type="compositionally biased region" description="Low complexity" evidence="11">
    <location>
        <begin position="879"/>
        <end position="888"/>
    </location>
</feature>
<dbReference type="PANTHER" id="PTHR45805">
    <property type="entry name" value="NUCLEAR HORMONE RECEPTOR HR3-RELATED"/>
    <property type="match status" value="1"/>
</dbReference>
<sequence length="1260" mass="141724">MADKKIHNFMDDKLPSFVNEDQDSQIKEADNINLLTNLPSIIGGKGGKVSDEQILSQIKKEYIPPDEQHTNIPSIVSDNMFPKCDWDNNRFRFYMENEENEKKKVEEESKKNEDRVGIYDFPLEEKPKEKPPNRRFSFNKKINRVLNRTTADSQTKSSVSYIATPFSSTVTKSTCQTTTSEEQDVNIKRLLGSHIKLPLTLPISSGADSTPYNVSRDSDFSKHFDTFTHVGGSSDKPSQGNEQNNAENKNLEGSDLSKLHEMLTNGADFSKFLHNQDIENTLKSAKAYDPNTCNTVKSLEQEIIAEMMKGRHSSQMRVDNSFKNDHTINKSINQSMSQNCSLDNMKDDLSFGKSLDNIPFSRNLDNIPFNFVQPNNNGGNSSRQLQNTREGDNMGISHTQSDHSRMMSHSDDRKPVSIPQTVNAQTDDDNETGLQIVTNPNNAPRKPTYSSTTLKCLVCGDRSSGIHYGVLACEGCKGFFRRALQDIGDPARKRCFYGKNCQITVLTRNRCQYCRLQKCLQLGMSRSAAKLGRRSRKMRDMIKCMEDSVMEQALHGLLSLNPDISSEIMSTVMKQKTEDTSQENKLSQKSDSPPLDLSPPTLRSPSLSNDSLMNSLSRSNLPTPLGSVNHSPVNSPGLPVRNISNPPSSLPLNVGPPNPFANPMFMSLGQDMITSAMYYGAPQLFSQQGYTSPINLVKSERKICEDRSPVRSHEHMLSKSQYLSVDAMNAPRNRSSIDSVSAMSHQSYDNEDLESLDAISRRTSYDFSDEEIQVLNSRHFQNQMAMEHSNMSQMRNKIPGSNFFRKPQYQTLQHRASVNPDTRPPSLESGGGDNSRPSSVCSQRNSPYPGRQNNPSPFQGASNNPSPFPGPSNNPSPFPGSSNNPSPFQRNESVNRSLTSPLVMNSPSPYHMTHGQPMTSPPLFNTRTNMLKQNTTDISRSDKIDQKQDTGCVRQSPVAELDSHDDRRKFLKVSYENSMKTQKPRETAIVSPTVKVEDESQLSVAFLTYKVHQSFQTNFRSRADIDAMQEKVIEFKQRSMLAKQDVQLLFQDELGRICSAGEVCWHGFQSLLNTTIQDTVTFAKKIPGFSRLEQEDQISLIKGGCFEVACIVHSVFIDTETDAMFVPGKNFLVTRKDMKVGFPLGEHFVELLFNLCVRLNAYNLEDTEKALFSALVLISPDRQGLKKRDNVSKLQELLIQSLQNQVTTCHPDYAGLFPRLLMSISSLRELGVEHRRKLESLKHKMKFAHDLYAETFDLIT</sequence>
<dbReference type="InterPro" id="IPR035500">
    <property type="entry name" value="NHR-like_dom_sf"/>
</dbReference>
<dbReference type="PANTHER" id="PTHR45805:SF2">
    <property type="entry name" value="NUCLEAR HORMONE RECEPTOR HR3-RELATED"/>
    <property type="match status" value="1"/>
</dbReference>
<organism evidence="14 15">
    <name type="scientific">Mytilus galloprovincialis</name>
    <name type="common">Mediterranean mussel</name>
    <dbReference type="NCBI Taxonomy" id="29158"/>
    <lineage>
        <taxon>Eukaryota</taxon>
        <taxon>Metazoa</taxon>
        <taxon>Spiralia</taxon>
        <taxon>Lophotrochozoa</taxon>
        <taxon>Mollusca</taxon>
        <taxon>Bivalvia</taxon>
        <taxon>Autobranchia</taxon>
        <taxon>Pteriomorphia</taxon>
        <taxon>Mytilida</taxon>
        <taxon>Mytiloidea</taxon>
        <taxon>Mytilidae</taxon>
        <taxon>Mytilinae</taxon>
        <taxon>Mytilus</taxon>
    </lineage>
</organism>
<evidence type="ECO:0000256" key="9">
    <source>
        <dbReference type="ARBA" id="ARBA00023242"/>
    </source>
</evidence>
<dbReference type="EMBL" id="UYJE01005266">
    <property type="protein sequence ID" value="VDI35675.1"/>
    <property type="molecule type" value="Genomic_DNA"/>
</dbReference>
<accession>A0A8B6EJ93</accession>
<feature type="region of interest" description="Disordered" evidence="11">
    <location>
        <begin position="814"/>
        <end position="963"/>
    </location>
</feature>
<dbReference type="InterPro" id="IPR013088">
    <property type="entry name" value="Znf_NHR/GATA"/>
</dbReference>
<dbReference type="GO" id="GO:0005634">
    <property type="term" value="C:nucleus"/>
    <property type="evidence" value="ECO:0007669"/>
    <property type="project" value="UniProtKB-SubCell"/>
</dbReference>
<dbReference type="Pfam" id="PF00105">
    <property type="entry name" value="zf-C4"/>
    <property type="match status" value="1"/>
</dbReference>
<proteinExistence type="predicted"/>
<dbReference type="GO" id="GO:0000978">
    <property type="term" value="F:RNA polymerase II cis-regulatory region sequence-specific DNA binding"/>
    <property type="evidence" value="ECO:0007669"/>
    <property type="project" value="TreeGrafter"/>
</dbReference>
<keyword evidence="10" id="KW-0175">Coiled coil</keyword>
<dbReference type="Gene3D" id="1.10.565.10">
    <property type="entry name" value="Retinoid X Receptor"/>
    <property type="match status" value="1"/>
</dbReference>
<evidence type="ECO:0000256" key="1">
    <source>
        <dbReference type="ARBA" id="ARBA00004123"/>
    </source>
</evidence>
<feature type="compositionally biased region" description="Basic and acidic residues" evidence="11">
    <location>
        <begin position="400"/>
        <end position="415"/>
    </location>
</feature>
<feature type="compositionally biased region" description="Polar residues" evidence="11">
    <location>
        <begin position="916"/>
        <end position="938"/>
    </location>
</feature>
<dbReference type="Pfam" id="PF00104">
    <property type="entry name" value="Hormone_recep"/>
    <property type="match status" value="1"/>
</dbReference>
<comment type="caution">
    <text evidence="14">The sequence shown here is derived from an EMBL/GenBank/DDBJ whole genome shotgun (WGS) entry which is preliminary data.</text>
</comment>
<dbReference type="CDD" id="cd06929">
    <property type="entry name" value="NR_LBD_F1"/>
    <property type="match status" value="1"/>
</dbReference>
<dbReference type="CDD" id="cd06916">
    <property type="entry name" value="NR_DBD_like"/>
    <property type="match status" value="1"/>
</dbReference>
<dbReference type="PROSITE" id="PS00031">
    <property type="entry name" value="NUCLEAR_REC_DBD_1"/>
    <property type="match status" value="1"/>
</dbReference>
<feature type="compositionally biased region" description="Low complexity" evidence="11">
    <location>
        <begin position="587"/>
        <end position="621"/>
    </location>
</feature>
<evidence type="ECO:0000256" key="10">
    <source>
        <dbReference type="SAM" id="Coils"/>
    </source>
</evidence>
<evidence type="ECO:0000256" key="6">
    <source>
        <dbReference type="ARBA" id="ARBA00023125"/>
    </source>
</evidence>
<comment type="subcellular location">
    <subcellularLocation>
        <location evidence="1">Nucleus</location>
    </subcellularLocation>
</comment>
<evidence type="ECO:0000256" key="4">
    <source>
        <dbReference type="ARBA" id="ARBA00022833"/>
    </source>
</evidence>
<feature type="domain" description="NR LBD" evidence="13">
    <location>
        <begin position="1037"/>
        <end position="1260"/>
    </location>
</feature>
<reference evidence="14" key="1">
    <citation type="submission" date="2018-11" db="EMBL/GenBank/DDBJ databases">
        <authorList>
            <person name="Alioto T."/>
            <person name="Alioto T."/>
        </authorList>
    </citation>
    <scope>NUCLEOTIDE SEQUENCE</scope>
</reference>
<feature type="compositionally biased region" description="Polar residues" evidence="11">
    <location>
        <begin position="373"/>
        <end position="388"/>
    </location>
</feature>
<evidence type="ECO:0000256" key="8">
    <source>
        <dbReference type="ARBA" id="ARBA00023170"/>
    </source>
</evidence>
<feature type="region of interest" description="Disordered" evidence="11">
    <location>
        <begin position="225"/>
        <end position="250"/>
    </location>
</feature>
<dbReference type="PRINTS" id="PR00047">
    <property type="entry name" value="STROIDFINGER"/>
</dbReference>
<dbReference type="SMART" id="SM00399">
    <property type="entry name" value="ZnF_C4"/>
    <property type="match status" value="1"/>
</dbReference>
<dbReference type="SUPFAM" id="SSF48508">
    <property type="entry name" value="Nuclear receptor ligand-binding domain"/>
    <property type="match status" value="1"/>
</dbReference>
<evidence type="ECO:0000256" key="2">
    <source>
        <dbReference type="ARBA" id="ARBA00022723"/>
    </source>
</evidence>
<keyword evidence="3" id="KW-0863">Zinc-finger</keyword>
<feature type="region of interest" description="Disordered" evidence="11">
    <location>
        <begin position="573"/>
        <end position="644"/>
    </location>
</feature>
<keyword evidence="15" id="KW-1185">Reference proteome</keyword>
<dbReference type="SUPFAM" id="SSF57716">
    <property type="entry name" value="Glucocorticoid receptor-like (DNA-binding domain)"/>
    <property type="match status" value="1"/>
</dbReference>
<keyword evidence="7" id="KW-0804">Transcription</keyword>
<dbReference type="Proteomes" id="UP000596742">
    <property type="component" value="Unassembled WGS sequence"/>
</dbReference>
<dbReference type="OrthoDB" id="5837785at2759"/>
<gene>
    <name evidence="14" type="ORF">MGAL_10B092899</name>
</gene>
<keyword evidence="6" id="KW-0238">DNA-binding</keyword>
<feature type="region of interest" description="Disordered" evidence="11">
    <location>
        <begin position="373"/>
        <end position="446"/>
    </location>
</feature>
<keyword evidence="5" id="KW-0805">Transcription regulation</keyword>
<keyword evidence="4" id="KW-0862">Zinc</keyword>
<evidence type="ECO:0000256" key="5">
    <source>
        <dbReference type="ARBA" id="ARBA00023015"/>
    </source>
</evidence>
<feature type="compositionally biased region" description="Polar residues" evidence="11">
    <location>
        <begin position="835"/>
        <end position="861"/>
    </location>
</feature>
<name>A0A8B6EJ93_MYTGA</name>
<feature type="compositionally biased region" description="Polar residues" evidence="11">
    <location>
        <begin position="432"/>
        <end position="446"/>
    </location>
</feature>
<dbReference type="InterPro" id="IPR000536">
    <property type="entry name" value="Nucl_hrmn_rcpt_lig-bd"/>
</dbReference>
<evidence type="ECO:0000256" key="11">
    <source>
        <dbReference type="SAM" id="MobiDB-lite"/>
    </source>
</evidence>
<protein>
    <submittedName>
        <fullName evidence="14">Uncharacterized protein</fullName>
    </submittedName>
</protein>
<evidence type="ECO:0000256" key="7">
    <source>
        <dbReference type="ARBA" id="ARBA00023163"/>
    </source>
</evidence>
<dbReference type="SMART" id="SM00430">
    <property type="entry name" value="HOLI"/>
    <property type="match status" value="1"/>
</dbReference>
<evidence type="ECO:0000313" key="15">
    <source>
        <dbReference type="Proteomes" id="UP000596742"/>
    </source>
</evidence>